<protein>
    <recommendedName>
        <fullName evidence="3">DNA primase/polymerase bifunctional N-terminal domain-containing protein</fullName>
    </recommendedName>
</protein>
<proteinExistence type="predicted"/>
<evidence type="ECO:0000313" key="2">
    <source>
        <dbReference type="Proteomes" id="UP001180531"/>
    </source>
</evidence>
<comment type="caution">
    <text evidence="1">The sequence shown here is derived from an EMBL/GenBank/DDBJ whole genome shotgun (WGS) entry which is preliminary data.</text>
</comment>
<accession>A0ABU2SU50</accession>
<name>A0ABU2SU50_9ACTN</name>
<dbReference type="RefSeq" id="WP_311613633.1">
    <property type="nucleotide sequence ID" value="NZ_JAVRFI010000018.1"/>
</dbReference>
<organism evidence="1 2">
    <name type="scientific">Streptomyces hesseae</name>
    <dbReference type="NCBI Taxonomy" id="3075519"/>
    <lineage>
        <taxon>Bacteria</taxon>
        <taxon>Bacillati</taxon>
        <taxon>Actinomycetota</taxon>
        <taxon>Actinomycetes</taxon>
        <taxon>Kitasatosporales</taxon>
        <taxon>Streptomycetaceae</taxon>
        <taxon>Streptomyces</taxon>
    </lineage>
</organism>
<dbReference type="Proteomes" id="UP001180531">
    <property type="component" value="Unassembled WGS sequence"/>
</dbReference>
<reference evidence="1" key="1">
    <citation type="submission" date="2024-05" db="EMBL/GenBank/DDBJ databases">
        <title>30 novel species of actinomycetes from the DSMZ collection.</title>
        <authorList>
            <person name="Nouioui I."/>
        </authorList>
    </citation>
    <scope>NUCLEOTIDE SEQUENCE</scope>
    <source>
        <strain evidence="1">DSM 40473</strain>
    </source>
</reference>
<gene>
    <name evidence="1" type="ORF">RM609_24115</name>
</gene>
<evidence type="ECO:0000313" key="1">
    <source>
        <dbReference type="EMBL" id="MDT0452146.1"/>
    </source>
</evidence>
<evidence type="ECO:0008006" key="3">
    <source>
        <dbReference type="Google" id="ProtNLM"/>
    </source>
</evidence>
<dbReference type="EMBL" id="JAVRFI010000018">
    <property type="protein sequence ID" value="MDT0452146.1"/>
    <property type="molecule type" value="Genomic_DNA"/>
</dbReference>
<keyword evidence="2" id="KW-1185">Reference proteome</keyword>
<sequence>MSREIHPREAREAWVRGEPAMIRMGIHVEAVRLPARFVHARAGGEDRAAVEEVFRQVGIVRAVIADAHHRWYYALVPPGTSAATDAPRLACCGAGGYLGVPPTHRVGPPGTYWLLAPPTCEADLCDLGALRELAAAAARD</sequence>